<comment type="caution">
    <text evidence="1">The sequence shown here is derived from an EMBL/GenBank/DDBJ whole genome shotgun (WGS) entry which is preliminary data.</text>
</comment>
<proteinExistence type="predicted"/>
<dbReference type="AlphaFoldDB" id="A0AAV7IRP3"/>
<evidence type="ECO:0000313" key="1">
    <source>
        <dbReference type="EMBL" id="KAH0554830.1"/>
    </source>
</evidence>
<accession>A0AAV7IRP3</accession>
<name>A0AAV7IRP3_COTGL</name>
<evidence type="ECO:0000313" key="2">
    <source>
        <dbReference type="Proteomes" id="UP000826195"/>
    </source>
</evidence>
<organism evidence="1 2">
    <name type="scientific">Cotesia glomerata</name>
    <name type="common">Lepidopteran parasitic wasp</name>
    <name type="synonym">Apanteles glomeratus</name>
    <dbReference type="NCBI Taxonomy" id="32391"/>
    <lineage>
        <taxon>Eukaryota</taxon>
        <taxon>Metazoa</taxon>
        <taxon>Ecdysozoa</taxon>
        <taxon>Arthropoda</taxon>
        <taxon>Hexapoda</taxon>
        <taxon>Insecta</taxon>
        <taxon>Pterygota</taxon>
        <taxon>Neoptera</taxon>
        <taxon>Endopterygota</taxon>
        <taxon>Hymenoptera</taxon>
        <taxon>Apocrita</taxon>
        <taxon>Ichneumonoidea</taxon>
        <taxon>Braconidae</taxon>
        <taxon>Microgastrinae</taxon>
        <taxon>Cotesia</taxon>
    </lineage>
</organism>
<dbReference type="Proteomes" id="UP000826195">
    <property type="component" value="Unassembled WGS sequence"/>
</dbReference>
<sequence length="145" mass="17134">MSGNDFSKISISGIHFTLNIKISKPSTYFKSCKNKIKIRGLVYGSCTNLRNYGIFGPSTIQNHHILIILFKHIYFDFTIDDHIYNDIILDEIELDELYEIDEDDDDDDDEYEDDDDYDVRFKFWKHRLDSSIPEEDEDVCDDEQT</sequence>
<protein>
    <submittedName>
        <fullName evidence="1">Uncharacterized protein</fullName>
    </submittedName>
</protein>
<gene>
    <name evidence="1" type="ORF">KQX54_012958</name>
</gene>
<dbReference type="EMBL" id="JAHXZJ010001119">
    <property type="protein sequence ID" value="KAH0554830.1"/>
    <property type="molecule type" value="Genomic_DNA"/>
</dbReference>
<keyword evidence="2" id="KW-1185">Reference proteome</keyword>
<reference evidence="1 2" key="1">
    <citation type="journal article" date="2021" name="J. Hered.">
        <title>A chromosome-level genome assembly of the parasitoid wasp, Cotesia glomerata (Hymenoptera: Braconidae).</title>
        <authorList>
            <person name="Pinto B.J."/>
            <person name="Weis J.J."/>
            <person name="Gamble T."/>
            <person name="Ode P.J."/>
            <person name="Paul R."/>
            <person name="Zaspel J.M."/>
        </authorList>
    </citation>
    <scope>NUCLEOTIDE SEQUENCE [LARGE SCALE GENOMIC DNA]</scope>
    <source>
        <strain evidence="1">CgM1</strain>
    </source>
</reference>